<feature type="transmembrane region" description="Helical" evidence="2">
    <location>
        <begin position="244"/>
        <end position="264"/>
    </location>
</feature>
<gene>
    <name evidence="4" type="ORF">G7Y89_g14065</name>
</gene>
<evidence type="ECO:0000256" key="2">
    <source>
        <dbReference type="SAM" id="Phobius"/>
    </source>
</evidence>
<dbReference type="OrthoDB" id="2329734at2759"/>
<evidence type="ECO:0000256" key="1">
    <source>
        <dbReference type="SAM" id="MobiDB-lite"/>
    </source>
</evidence>
<evidence type="ECO:0000313" key="4">
    <source>
        <dbReference type="EMBL" id="KAF4624108.1"/>
    </source>
</evidence>
<feature type="region of interest" description="Disordered" evidence="1">
    <location>
        <begin position="188"/>
        <end position="214"/>
    </location>
</feature>
<reference evidence="4 5" key="1">
    <citation type="submission" date="2020-03" db="EMBL/GenBank/DDBJ databases">
        <title>Draft Genome Sequence of Cudoniella acicularis.</title>
        <authorList>
            <person name="Buettner E."/>
            <person name="Kellner H."/>
        </authorList>
    </citation>
    <scope>NUCLEOTIDE SEQUENCE [LARGE SCALE GENOMIC DNA]</scope>
    <source>
        <strain evidence="4 5">DSM 108380</strain>
    </source>
</reference>
<keyword evidence="2" id="KW-0812">Transmembrane</keyword>
<accession>A0A8H4R839</accession>
<name>A0A8H4R839_9HELO</name>
<comment type="caution">
    <text evidence="4">The sequence shown here is derived from an EMBL/GenBank/DDBJ whole genome shotgun (WGS) entry which is preliminary data.</text>
</comment>
<sequence>MMESLKAVFFKPDPQAQVRKCNTLIRQNTRKLDRDISQLKIVEGKAKTSIIQANRRAQRNPSQANQAAKDTRIFAKELIRIRKQSSRLITSKAQLNSVAMQVSEAFAVRKIEGSIRSSVGIMKDVNSLVRLPELMGTMRELSQELVKAGIIEEMVGDSLPDQLEDDEEEAESEVDKVLGEILQDRMGKVGATPTTPTPVKEPEPEPVEEDEEDEAAMLDQMHSLPLTAPPEGVVSNFVNPDSNGYILVNVTSVFLIFQILFFIARIYTRAFVARRLRWDDLACTIGFILSVTLYVLSILCVNTGYFGYHMWDISVGQATHSNMFILGLLVQFIYPLSMAFLKLTLFIFLYTLFNTLPWARITIYFGAITSTLLYTTCIVLHAVLAVPQESQLMAQIPKYEKFNDMLSVIYAFSVFFDFYILVLPLVGIWGLQLSAKRKMGVSCVFLTGVMACVCSVLMLYYRIALLHSNDSLRTVSFVLTTSVLESQIGTAFLREIPFSTSPAPTPLGEARSSVILGEERRGVPLKAVGEEKNATNI</sequence>
<keyword evidence="2" id="KW-0472">Membrane</keyword>
<dbReference type="InterPro" id="IPR049326">
    <property type="entry name" value="Rhodopsin_dom_fungi"/>
</dbReference>
<protein>
    <recommendedName>
        <fullName evidence="3">Rhodopsin domain-containing protein</fullName>
    </recommendedName>
</protein>
<dbReference type="EMBL" id="JAAMPI010001768">
    <property type="protein sequence ID" value="KAF4624108.1"/>
    <property type="molecule type" value="Genomic_DNA"/>
</dbReference>
<keyword evidence="2" id="KW-1133">Transmembrane helix</keyword>
<feature type="transmembrane region" description="Helical" evidence="2">
    <location>
        <begin position="285"/>
        <end position="308"/>
    </location>
</feature>
<dbReference type="Pfam" id="PF03357">
    <property type="entry name" value="Snf7"/>
    <property type="match status" value="1"/>
</dbReference>
<dbReference type="Proteomes" id="UP000566819">
    <property type="component" value="Unassembled WGS sequence"/>
</dbReference>
<feature type="transmembrane region" description="Helical" evidence="2">
    <location>
        <begin position="363"/>
        <end position="387"/>
    </location>
</feature>
<dbReference type="AlphaFoldDB" id="A0A8H4R839"/>
<keyword evidence="5" id="KW-1185">Reference proteome</keyword>
<organism evidence="4 5">
    <name type="scientific">Cudoniella acicularis</name>
    <dbReference type="NCBI Taxonomy" id="354080"/>
    <lineage>
        <taxon>Eukaryota</taxon>
        <taxon>Fungi</taxon>
        <taxon>Dikarya</taxon>
        <taxon>Ascomycota</taxon>
        <taxon>Pezizomycotina</taxon>
        <taxon>Leotiomycetes</taxon>
        <taxon>Helotiales</taxon>
        <taxon>Tricladiaceae</taxon>
        <taxon>Cudoniella</taxon>
    </lineage>
</organism>
<dbReference type="Pfam" id="PF20684">
    <property type="entry name" value="Fung_rhodopsin"/>
    <property type="match status" value="1"/>
</dbReference>
<evidence type="ECO:0000313" key="5">
    <source>
        <dbReference type="Proteomes" id="UP000566819"/>
    </source>
</evidence>
<feature type="compositionally biased region" description="Acidic residues" evidence="1">
    <location>
        <begin position="204"/>
        <end position="214"/>
    </location>
</feature>
<evidence type="ECO:0000259" key="3">
    <source>
        <dbReference type="Pfam" id="PF20684"/>
    </source>
</evidence>
<dbReference type="InterPro" id="IPR005024">
    <property type="entry name" value="Snf7_fam"/>
</dbReference>
<feature type="transmembrane region" description="Helical" evidence="2">
    <location>
        <begin position="328"/>
        <end position="351"/>
    </location>
</feature>
<dbReference type="GO" id="GO:0007034">
    <property type="term" value="P:vacuolar transport"/>
    <property type="evidence" value="ECO:0007669"/>
    <property type="project" value="InterPro"/>
</dbReference>
<feature type="transmembrane region" description="Helical" evidence="2">
    <location>
        <begin position="407"/>
        <end position="431"/>
    </location>
</feature>
<dbReference type="PANTHER" id="PTHR10476">
    <property type="entry name" value="CHARGED MULTIVESICULAR BODY PROTEIN"/>
    <property type="match status" value="1"/>
</dbReference>
<proteinExistence type="predicted"/>
<feature type="domain" description="Rhodopsin" evidence="3">
    <location>
        <begin position="264"/>
        <end position="489"/>
    </location>
</feature>
<dbReference type="Gene3D" id="6.10.140.1230">
    <property type="match status" value="1"/>
</dbReference>
<feature type="transmembrane region" description="Helical" evidence="2">
    <location>
        <begin position="443"/>
        <end position="463"/>
    </location>
</feature>